<organism evidence="1 2">
    <name type="scientific">Pseudoloma neurophilia</name>
    <dbReference type="NCBI Taxonomy" id="146866"/>
    <lineage>
        <taxon>Eukaryota</taxon>
        <taxon>Fungi</taxon>
        <taxon>Fungi incertae sedis</taxon>
        <taxon>Microsporidia</taxon>
        <taxon>Pseudoloma</taxon>
    </lineage>
</organism>
<proteinExistence type="predicted"/>
<dbReference type="AlphaFoldDB" id="A0A0R0LVT7"/>
<keyword evidence="2" id="KW-1185">Reference proteome</keyword>
<reference evidence="1 2" key="1">
    <citation type="submission" date="2015-07" db="EMBL/GenBank/DDBJ databases">
        <title>The genome of Pseudoloma neurophilia, a relevant intracellular parasite of the zebrafish.</title>
        <authorList>
            <person name="Ndikumana S."/>
            <person name="Pelin A."/>
            <person name="Sanders J."/>
            <person name="Corradi N."/>
        </authorList>
    </citation>
    <scope>NUCLEOTIDE SEQUENCE [LARGE SCALE GENOMIC DNA]</scope>
    <source>
        <strain evidence="1 2">MK1</strain>
    </source>
</reference>
<evidence type="ECO:0000313" key="1">
    <source>
        <dbReference type="EMBL" id="KRH93497.1"/>
    </source>
</evidence>
<dbReference type="VEuPathDB" id="MicrosporidiaDB:M153_8270003831"/>
<accession>A0A0R0LVT7</accession>
<evidence type="ECO:0000313" key="2">
    <source>
        <dbReference type="Proteomes" id="UP000051530"/>
    </source>
</evidence>
<sequence>MASTAIEGNQEVPSGQANVKKCLEEAVYFCFEAKLSDDCGDLTLQEGIKKALMDLKIQIMKTLRNQKNQPKLFEEVIEYMRIEYGKFSKEKLEKKKLSSKRKSKI</sequence>
<protein>
    <submittedName>
        <fullName evidence="1">Uncharacterized protein</fullName>
    </submittedName>
</protein>
<gene>
    <name evidence="1" type="ORF">M153_8270003831</name>
</gene>
<comment type="caution">
    <text evidence="1">The sequence shown here is derived from an EMBL/GenBank/DDBJ whole genome shotgun (WGS) entry which is preliminary data.</text>
</comment>
<dbReference type="Proteomes" id="UP000051530">
    <property type="component" value="Unassembled WGS sequence"/>
</dbReference>
<name>A0A0R0LVT7_9MICR</name>
<dbReference type="EMBL" id="LGUB01000316">
    <property type="protein sequence ID" value="KRH93497.1"/>
    <property type="molecule type" value="Genomic_DNA"/>
</dbReference>